<dbReference type="EMBL" id="BPLF01000001">
    <property type="protein sequence ID" value="GIX62234.1"/>
    <property type="molecule type" value="Genomic_DNA"/>
</dbReference>
<dbReference type="AlphaFoldDB" id="A0AAV4LU54"/>
<dbReference type="InterPro" id="IPR036045">
    <property type="entry name" value="Sec1-like_sf"/>
</dbReference>
<sequence>MSDDGNPYHFGSVTSLLRDNYASMLDRVKGLKLLILDDATASSMSLVQTHSYLLENGVLLTTSISDDNIYKGDASNLSNLRHLKAVYIIQPSHANVSRLCDQLRGAYFKEYHLYFTSLPLDGQLEMLAKNDVMELVCSVYAYHTDLMAICRYCFLLDAGTSDLYTSVHSGEAARVSQGLFNVFRIIKQIPSVVHVNGSNEARELGLKVQSLLNNDLLNSEAILKTYSKFGTADSFGCCLLIYDRKFDCVTPLMNQWSYQAMIHEMLPTSRNSVRVGEEDFVLSADFDDFYGAHLFKEFTDVEAALSELIQENKKNLSDAMNVLQNLPKQTKMTNETKRHVAILHELSRLIQTRQLLQTALLEQDMGTHAKGSAEAFDAVVEQLNSPSVEASEKLRLALIFCVEYSRHEDKVNMIKDNLRMNGLESEVPKVDALLQYAVSAEAVSDASAFLSLAKMTLNKSLLPHSSSPYMQYCSRLSQVVGSLLKGRLDSRQFSLIPSSYDLEFSFANRPCSVVVYVVGGITFAEYRDLQALSASTGPKDRWQLTDENRPTVSALDKYREVLSGDRRKAIRRSDFLKFTGGRQPLISSHLKANLIGRRPCLVCMCSVPPVTQSCQLSCRTSASTRYDATVTSKPTLHNLLLAISSPLIPLPSCRSAAGIFFWCIFACYMTYRVMRPEDYAWVDAERERIEAAKAKMQRIIELEKRGEAPGTPSQ</sequence>
<dbReference type="GeneID" id="94193715"/>
<reference evidence="2 3" key="1">
    <citation type="submission" date="2021-06" db="EMBL/GenBank/DDBJ databases">
        <title>Genome sequence of Babesia caballi.</title>
        <authorList>
            <person name="Yamagishi J."/>
            <person name="Kidaka T."/>
            <person name="Ochi A."/>
        </authorList>
    </citation>
    <scope>NUCLEOTIDE SEQUENCE [LARGE SCALE GENOMIC DNA]</scope>
    <source>
        <strain evidence="2">USDA-D6B2</strain>
    </source>
</reference>
<dbReference type="Gene3D" id="3.40.50.2060">
    <property type="match status" value="1"/>
</dbReference>
<evidence type="ECO:0000313" key="2">
    <source>
        <dbReference type="EMBL" id="GIX62234.1"/>
    </source>
</evidence>
<dbReference type="SUPFAM" id="SSF56815">
    <property type="entry name" value="Sec1/munc18-like (SM) proteins"/>
    <property type="match status" value="1"/>
</dbReference>
<dbReference type="InterPro" id="IPR001619">
    <property type="entry name" value="Sec1-like"/>
</dbReference>
<dbReference type="InterPro" id="IPR027482">
    <property type="entry name" value="Sec1-like_dom2"/>
</dbReference>
<dbReference type="PANTHER" id="PTHR11679">
    <property type="entry name" value="VESICLE PROTEIN SORTING-ASSOCIATED"/>
    <property type="match status" value="1"/>
</dbReference>
<dbReference type="Gene3D" id="1.25.40.60">
    <property type="match status" value="1"/>
</dbReference>
<dbReference type="Gene3D" id="3.90.830.10">
    <property type="entry name" value="Syntaxin Binding Protein 1, Chain A, domain 2"/>
    <property type="match status" value="1"/>
</dbReference>
<dbReference type="RefSeq" id="XP_067714303.1">
    <property type="nucleotide sequence ID" value="XM_067858202.1"/>
</dbReference>
<comment type="similarity">
    <text evidence="1">Belongs to the STXBP/unc-18/SEC1 family.</text>
</comment>
<evidence type="ECO:0000313" key="3">
    <source>
        <dbReference type="Proteomes" id="UP001497744"/>
    </source>
</evidence>
<dbReference type="Pfam" id="PF00995">
    <property type="entry name" value="Sec1"/>
    <property type="match status" value="1"/>
</dbReference>
<dbReference type="GO" id="GO:0016192">
    <property type="term" value="P:vesicle-mediated transport"/>
    <property type="evidence" value="ECO:0007669"/>
    <property type="project" value="InterPro"/>
</dbReference>
<keyword evidence="3" id="KW-1185">Reference proteome</keyword>
<dbReference type="InterPro" id="IPR043127">
    <property type="entry name" value="Sec-1-like_dom3a"/>
</dbReference>
<accession>A0AAV4LU54</accession>
<dbReference type="InterPro" id="IPR043154">
    <property type="entry name" value="Sec-1-like_dom1"/>
</dbReference>
<name>A0AAV4LU54_BABCB</name>
<dbReference type="Gene3D" id="3.40.50.1910">
    <property type="match status" value="1"/>
</dbReference>
<gene>
    <name evidence="2" type="ORF">BcabD6B2_16690</name>
</gene>
<evidence type="ECO:0000256" key="1">
    <source>
        <dbReference type="ARBA" id="ARBA00009884"/>
    </source>
</evidence>
<organism evidence="2 3">
    <name type="scientific">Babesia caballi</name>
    <dbReference type="NCBI Taxonomy" id="5871"/>
    <lineage>
        <taxon>Eukaryota</taxon>
        <taxon>Sar</taxon>
        <taxon>Alveolata</taxon>
        <taxon>Apicomplexa</taxon>
        <taxon>Aconoidasida</taxon>
        <taxon>Piroplasmida</taxon>
        <taxon>Babesiidae</taxon>
        <taxon>Babesia</taxon>
    </lineage>
</organism>
<protein>
    <submittedName>
        <fullName evidence="2">Sec1 family protein, putative</fullName>
    </submittedName>
</protein>
<proteinExistence type="inferred from homology"/>
<dbReference type="Proteomes" id="UP001497744">
    <property type="component" value="Unassembled WGS sequence"/>
</dbReference>
<comment type="caution">
    <text evidence="2">The sequence shown here is derived from an EMBL/GenBank/DDBJ whole genome shotgun (WGS) entry which is preliminary data.</text>
</comment>